<keyword evidence="2" id="KW-1185">Reference proteome</keyword>
<dbReference type="EMBL" id="FORH01000001">
    <property type="protein sequence ID" value="SFI82360.1"/>
    <property type="molecule type" value="Genomic_DNA"/>
</dbReference>
<gene>
    <name evidence="1" type="ORF">SAMN04487991_0971</name>
</gene>
<dbReference type="Gene3D" id="3.40.50.150">
    <property type="entry name" value="Vaccinia Virus protein VP39"/>
    <property type="match status" value="1"/>
</dbReference>
<organism evidence="1 2">
    <name type="scientific">Celeribacter neptunius</name>
    <dbReference type="NCBI Taxonomy" id="588602"/>
    <lineage>
        <taxon>Bacteria</taxon>
        <taxon>Pseudomonadati</taxon>
        <taxon>Pseudomonadota</taxon>
        <taxon>Alphaproteobacteria</taxon>
        <taxon>Rhodobacterales</taxon>
        <taxon>Roseobacteraceae</taxon>
        <taxon>Celeribacter</taxon>
    </lineage>
</organism>
<dbReference type="STRING" id="588602.SAMN04487991_0971"/>
<evidence type="ECO:0000313" key="1">
    <source>
        <dbReference type="EMBL" id="SFI82360.1"/>
    </source>
</evidence>
<dbReference type="AlphaFoldDB" id="A0A1I3LCU3"/>
<evidence type="ECO:0000313" key="2">
    <source>
        <dbReference type="Proteomes" id="UP000199630"/>
    </source>
</evidence>
<proteinExistence type="predicted"/>
<name>A0A1I3LCU3_9RHOB</name>
<reference evidence="2" key="1">
    <citation type="submission" date="2016-10" db="EMBL/GenBank/DDBJ databases">
        <authorList>
            <person name="Varghese N."/>
            <person name="Submissions S."/>
        </authorList>
    </citation>
    <scope>NUCLEOTIDE SEQUENCE [LARGE SCALE GENOMIC DNA]</scope>
    <source>
        <strain evidence="2">DSM 26471</strain>
    </source>
</reference>
<dbReference type="RefSeq" id="WP_090058262.1">
    <property type="nucleotide sequence ID" value="NZ_FORH01000001.1"/>
</dbReference>
<evidence type="ECO:0008006" key="3">
    <source>
        <dbReference type="Google" id="ProtNLM"/>
    </source>
</evidence>
<dbReference type="Proteomes" id="UP000199630">
    <property type="component" value="Unassembled WGS sequence"/>
</dbReference>
<accession>A0A1I3LCU3</accession>
<protein>
    <recommendedName>
        <fullName evidence="3">Methyltransferase domain-containing protein</fullName>
    </recommendedName>
</protein>
<dbReference type="InterPro" id="IPR029063">
    <property type="entry name" value="SAM-dependent_MTases_sf"/>
</dbReference>
<sequence>MTTVQTHIPAFGPDGPELTFPEEVRDFVCAAYDAANVIVEYGSGGSTAYGAAQAGKVLYSVEGDKAWHAAMQAHFDTHPPKADLHLIHADIGQTGDWSWPKGNGKWHRYPDYCFGIWQRADLIAPDLVLIDGRFRPGCFFATWASINRPTRVLLDDYVGREEKYGVIEEFVRPSAFHGRMAVFELSPRDSFPASALYTLLKTFQGKA</sequence>
<dbReference type="OrthoDB" id="7445868at2"/>